<evidence type="ECO:0000256" key="1">
    <source>
        <dbReference type="SAM" id="SignalP"/>
    </source>
</evidence>
<dbReference type="RefSeq" id="WP_144416934.1">
    <property type="nucleotide sequence ID" value="NZ_CAWMAB010000020.1"/>
</dbReference>
<feature type="signal peptide" evidence="1">
    <location>
        <begin position="1"/>
        <end position="30"/>
    </location>
</feature>
<dbReference type="InterPro" id="IPR007540">
    <property type="entry name" value="Fimbrial_CS1-type"/>
</dbReference>
<dbReference type="Proteomes" id="UP000045824">
    <property type="component" value="Unassembled WGS sequence"/>
</dbReference>
<evidence type="ECO:0000313" key="2">
    <source>
        <dbReference type="EMBL" id="CNF47012.1"/>
    </source>
</evidence>
<dbReference type="GO" id="GO:0009289">
    <property type="term" value="C:pilus"/>
    <property type="evidence" value="ECO:0007669"/>
    <property type="project" value="InterPro"/>
</dbReference>
<dbReference type="Gene3D" id="2.60.40.2040">
    <property type="entry name" value="CFA/I fimbrial subunit E, pilin domain"/>
    <property type="match status" value="1"/>
</dbReference>
<keyword evidence="1" id="KW-0732">Signal</keyword>
<evidence type="ECO:0000313" key="3">
    <source>
        <dbReference type="Proteomes" id="UP000045824"/>
    </source>
</evidence>
<accession>A0A0T9M1C4</accession>
<gene>
    <name evidence="2" type="ORF">ERS008491_03883</name>
</gene>
<reference evidence="2 3" key="1">
    <citation type="submission" date="2015-03" db="EMBL/GenBank/DDBJ databases">
        <authorList>
            <person name="Murphy D."/>
        </authorList>
    </citation>
    <scope>NUCLEOTIDE SEQUENCE [LARGE SCALE GENOMIC DNA]</scope>
    <source>
        <strain evidence="2 3">FCF326</strain>
    </source>
</reference>
<sequence>MMKKTLLSIIYYLLSIITVAVLASSTIVCAQPFNKDIPVTAEINGSISMTKGNGDAFNDIALDYDHASNDGTYEYMENVTIVSNTGAKVNIKLRNPLVLEGDADGEVKTFNDVVVQLGRSQLNGAGTSFVLGAHNELNQALTIRAKKPAEALSGETYTGMLQLTIEDDI</sequence>
<protein>
    <submittedName>
        <fullName evidence="2">Alpha-related fimbriae minor subunit 1</fullName>
    </submittedName>
</protein>
<dbReference type="AlphaFoldDB" id="A0A0T9M1C4"/>
<dbReference type="EMBL" id="CPYI01000020">
    <property type="protein sequence ID" value="CNF47012.1"/>
    <property type="molecule type" value="Genomic_DNA"/>
</dbReference>
<dbReference type="Pfam" id="PF04449">
    <property type="entry name" value="Fimbrial_CS1"/>
    <property type="match status" value="1"/>
</dbReference>
<name>A0A0T9M1C4_YERKR</name>
<organism evidence="2 3">
    <name type="scientific">Yersinia kristensenii</name>
    <dbReference type="NCBI Taxonomy" id="28152"/>
    <lineage>
        <taxon>Bacteria</taxon>
        <taxon>Pseudomonadati</taxon>
        <taxon>Pseudomonadota</taxon>
        <taxon>Gammaproteobacteria</taxon>
        <taxon>Enterobacterales</taxon>
        <taxon>Yersiniaceae</taxon>
        <taxon>Yersinia</taxon>
    </lineage>
</organism>
<proteinExistence type="predicted"/>
<feature type="chain" id="PRO_5006692971" evidence="1">
    <location>
        <begin position="31"/>
        <end position="169"/>
    </location>
</feature>